<dbReference type="GO" id="GO:0043565">
    <property type="term" value="F:sequence-specific DNA binding"/>
    <property type="evidence" value="ECO:0007669"/>
    <property type="project" value="InterPro"/>
</dbReference>
<evidence type="ECO:0000256" key="3">
    <source>
        <dbReference type="ARBA" id="ARBA00023163"/>
    </source>
</evidence>
<dbReference type="Gene3D" id="1.10.10.60">
    <property type="entry name" value="Homeodomain-like"/>
    <property type="match status" value="2"/>
</dbReference>
<feature type="domain" description="HTH araC/xylS-type" evidence="4">
    <location>
        <begin position="191"/>
        <end position="288"/>
    </location>
</feature>
<dbReference type="GO" id="GO:0003700">
    <property type="term" value="F:DNA-binding transcription factor activity"/>
    <property type="evidence" value="ECO:0007669"/>
    <property type="project" value="InterPro"/>
</dbReference>
<dbReference type="RefSeq" id="WP_011395222.1">
    <property type="nucleotide sequence ID" value="NC_007645.1"/>
</dbReference>
<evidence type="ECO:0000313" key="6">
    <source>
        <dbReference type="Proteomes" id="UP000000238"/>
    </source>
</evidence>
<dbReference type="SMART" id="SM00342">
    <property type="entry name" value="HTH_ARAC"/>
    <property type="match status" value="1"/>
</dbReference>
<dbReference type="HOGENOM" id="CLU_000445_88_4_6"/>
<dbReference type="InterPro" id="IPR020449">
    <property type="entry name" value="Tscrpt_reg_AraC-type_HTH"/>
</dbReference>
<dbReference type="InterPro" id="IPR018060">
    <property type="entry name" value="HTH_AraC"/>
</dbReference>
<evidence type="ECO:0000259" key="4">
    <source>
        <dbReference type="PROSITE" id="PS01124"/>
    </source>
</evidence>
<dbReference type="EMBL" id="CP000155">
    <property type="protein sequence ID" value="ABC28149.1"/>
    <property type="molecule type" value="Genomic_DNA"/>
</dbReference>
<dbReference type="InterPro" id="IPR018062">
    <property type="entry name" value="HTH_AraC-typ_CS"/>
</dbReference>
<dbReference type="PROSITE" id="PS00041">
    <property type="entry name" value="HTH_ARAC_FAMILY_1"/>
    <property type="match status" value="1"/>
</dbReference>
<dbReference type="PANTHER" id="PTHR46796">
    <property type="entry name" value="HTH-TYPE TRANSCRIPTIONAL ACTIVATOR RHAS-RELATED"/>
    <property type="match status" value="1"/>
</dbReference>
<dbReference type="OrthoDB" id="5622169at2"/>
<keyword evidence="2 5" id="KW-0238">DNA-binding</keyword>
<reference evidence="5 6" key="1">
    <citation type="journal article" date="2005" name="Nucleic Acids Res.">
        <title>Genomic blueprint of Hahella chejuensis, a marine microbe producing an algicidal agent.</title>
        <authorList>
            <person name="Jeong H."/>
            <person name="Yim J.H."/>
            <person name="Lee C."/>
            <person name="Choi S.-H."/>
            <person name="Park Y.K."/>
            <person name="Yoon S.H."/>
            <person name="Hur C.-G."/>
            <person name="Kang H.-Y."/>
            <person name="Kim D."/>
            <person name="Lee H.H."/>
            <person name="Park K.H."/>
            <person name="Park S.-H."/>
            <person name="Park H.-S."/>
            <person name="Lee H.K."/>
            <person name="Oh T.K."/>
            <person name="Kim J.F."/>
        </authorList>
    </citation>
    <scope>NUCLEOTIDE SEQUENCE [LARGE SCALE GENOMIC DNA]</scope>
    <source>
        <strain evidence="5 6">KCTC 2396</strain>
    </source>
</reference>
<dbReference type="Pfam" id="PF12833">
    <property type="entry name" value="HTH_18"/>
    <property type="match status" value="1"/>
</dbReference>
<keyword evidence="3" id="KW-0804">Transcription</keyword>
<keyword evidence="6" id="KW-1185">Reference proteome</keyword>
<dbReference type="PROSITE" id="PS01124">
    <property type="entry name" value="HTH_ARAC_FAMILY_2"/>
    <property type="match status" value="1"/>
</dbReference>
<dbReference type="eggNOG" id="COG2207">
    <property type="taxonomic scope" value="Bacteria"/>
</dbReference>
<evidence type="ECO:0000313" key="5">
    <source>
        <dbReference type="EMBL" id="ABC28149.1"/>
    </source>
</evidence>
<dbReference type="KEGG" id="hch:HCH_01281"/>
<evidence type="ECO:0000256" key="2">
    <source>
        <dbReference type="ARBA" id="ARBA00023125"/>
    </source>
</evidence>
<protein>
    <submittedName>
        <fullName evidence="5">AraC-type DNA-binding domain-containing protein</fullName>
    </submittedName>
</protein>
<evidence type="ECO:0000256" key="1">
    <source>
        <dbReference type="ARBA" id="ARBA00023015"/>
    </source>
</evidence>
<proteinExistence type="predicted"/>
<dbReference type="STRING" id="349521.HCH_01281"/>
<dbReference type="InterPro" id="IPR050204">
    <property type="entry name" value="AraC_XylS_family_regulators"/>
</dbReference>
<name>Q2SMH5_HAHCH</name>
<dbReference type="AlphaFoldDB" id="Q2SMH5"/>
<accession>Q2SMH5</accession>
<dbReference type="Proteomes" id="UP000000238">
    <property type="component" value="Chromosome"/>
</dbReference>
<gene>
    <name evidence="5" type="ordered locus">HCH_01281</name>
</gene>
<organism evidence="5 6">
    <name type="scientific">Hahella chejuensis (strain KCTC 2396)</name>
    <dbReference type="NCBI Taxonomy" id="349521"/>
    <lineage>
        <taxon>Bacteria</taxon>
        <taxon>Pseudomonadati</taxon>
        <taxon>Pseudomonadota</taxon>
        <taxon>Gammaproteobacteria</taxon>
        <taxon>Oceanospirillales</taxon>
        <taxon>Hahellaceae</taxon>
        <taxon>Hahella</taxon>
    </lineage>
</organism>
<dbReference type="SUPFAM" id="SSF46689">
    <property type="entry name" value="Homeodomain-like"/>
    <property type="match status" value="2"/>
</dbReference>
<dbReference type="PANTHER" id="PTHR46796:SF6">
    <property type="entry name" value="ARAC SUBFAMILY"/>
    <property type="match status" value="1"/>
</dbReference>
<dbReference type="InterPro" id="IPR009057">
    <property type="entry name" value="Homeodomain-like_sf"/>
</dbReference>
<dbReference type="PRINTS" id="PR00032">
    <property type="entry name" value="HTHARAC"/>
</dbReference>
<keyword evidence="1" id="KW-0805">Transcription regulation</keyword>
<sequence length="292" mass="32962">MRKSFTNSVDLTLSRSSAIRLDYLRLNEDLALARWANRQDRVRYEMVGHHTLSIYLRGGTETCRIDAPERCGGPGKICLMPAEHDSTWQVSGPLEFAHLYFSEASFKQMALSLWDMDPRRVELPDLAYADDPELVRLGRLAALQPEGLMGADNLSLQQISYEMMAHVLSRYAVFRKPEAAYRGGLAPATKRKVLEYIQAHFGEDLSLERLALVAGLSPFHFARMFKVTMAEAPHQYLRRLRINAAKELLGKGMDLSEAALICGFANQSHFTRAFKQVAGVTPGSYRRQTRLP</sequence>